<name>A0ABM0JF05_APLCA</name>
<sequence>MASIRRTDIMHKRLSKGRPAKNERDRIIKRQEAYKWRDARRVYLADSFDRWRKLRSTLKLKDSSLAWHLMEAHEKGQCASCAKSLASNASSHTDIRMKFPEKSFLPALIASIRQLCHTHFSFDECIEIVGLLCLEVDKKKKENFSVNELVKTGIKPALPSYISKSHYGDASSNVGVDSSKTSSMGLSTVPLLTQEETDSPNCCSEKIKATEFNMGSSHVSIESREDCHNDQPQESLTDCTGDLNASEMEYESVQDLSSLSADLDTKDSISAAQLETETFDKKDVICNGLSSETSTPKNEGREGCFAGSHHNLASNTSVQNNAVDSFINTSTNSESDPSFEIDVENTDTSQEIRDTDDKNNSDSLNHNKVVCSSLVSHSLSSRVGDLSANDECIVTKSPEDTLPDKAFHHSSHNFTVGNVELSTNRKNLDATQTEHFQCYANDLKTHEVEEKHPVQEESQSKEGPLDMSVWRPDIKHEVGMDLKHEVGMDLKHEVGMDLTSDRMRVTSTSVCSTSSEKSSRGNFDFNLPSSKRKLNEAFCSPHPVQSKSTKLKEEHHVSIPWQRRDMSRKEEYEFLEFNPFCDLAEFSQRYPHVHQRTYYRWKRRIKEEYIILEQCPEMSFQEFSSVVLQAKESVFHLWKRMISQGKGFYAPSDSSKRLEAKNVLPAKSSEYSAIQKNLSMSYELFSQQFPGVSVEVFNSHKQNAMQEFWMFYQNQHMSYKDFSKIVSVTEDVFKSWKEYVEALRLSSLSQNMKSNSNPSSPNSQTTTTAFQSTSKSSSVSSNVQYETSKGLFGLLGGNSGSKDPLSTTAHSLNPSLADTVARSLSASYLASLQNMMFPWQSYYGLTSPLNQQMLPMMLWPSMMGLTGGIGSHLGLLPGPQPSKLPKTSPIPGVTAGPVGSLVNPAESDKANIATDFLPSQTHEEQQAGVSKDMLDQTRCNVSFASISERRPDLSHDRDDVDGSHSWSRSRKQNKQEYIYYLKNPELCFKELQGLFPLISLRTFYRWRKEINAAFLLLEDNKDMTFHQFQLVFPDIPESIFESWKDKAAKGMPMNFTRDSQTDITLGNHELAGTSSENVISSEKYGGFSTSQLDAERDLTEDSNPKPPSPKLFESTYSDEGAHIRKYNKEEYIYVQRNPTIDFASFSKLFPAISVRSFYRWKKELKDAIDYLKENPDIDFEEYRKIDYTISEDVFNTWKSHVHEDDFRNTSENALSPSVKENRKLNGPEYWFLQMNPYTEFSQFARTYPEVPKRTFYRWKREIQQIMSYVRSQPNVQFSEISSVLPEVTQDAFAKWKEIIEHETKVSISSNSLKEEESADSVPKIEVDEQTKSEMTKALLHLMHHPTICYREFKESFPFVSANTFELWLNRIRAVVVNIASSPGVDFETFSESIKDVGEDIFNIWKGLSKEDIAAMDFSPEDFDRHQDSESEDRSTDVPNLKANLSFSEAFKFCQKYPDIHYSGFSQTYPDVSEEVFSDWMEKITQAKQFTLRRRQLSFSEFSSIFPHITEEVFKSWKECSNPKPDNQTHPSQQTSSLSCIVQEELKPFKNQDDEERIDCYNTSRGEIVFPGTEQALEKLKSLHPLDSREESSLSRLAKFADYSVRKYSEAKEISAPSLNMTERDTQCKVNNNNVDRLDTLSSMENILNVPATSSSYETLPGSTGRLTHGLLSASVDDITGSESNSLSALIAMSKDRPPRTTDQQMPVKRDNVRNAATPPSGPGHWTLSKSSALKDEDEAYSSQRQKKMSRAEYMYVKDNPDVDSQEFSRIFPGVSARTFYRWKKEIRAQLQLA</sequence>
<feature type="compositionally biased region" description="Basic and acidic residues" evidence="1">
    <location>
        <begin position="1"/>
        <end position="11"/>
    </location>
</feature>
<dbReference type="RefSeq" id="XP_005092205.1">
    <property type="nucleotide sequence ID" value="XM_005092148.3"/>
</dbReference>
<feature type="region of interest" description="Disordered" evidence="1">
    <location>
        <begin position="1694"/>
        <end position="1745"/>
    </location>
</feature>
<dbReference type="GeneID" id="101861939"/>
<protein>
    <submittedName>
        <fullName evidence="3">Uncharacterized protein LOC101861939</fullName>
    </submittedName>
</protein>
<feature type="region of interest" description="Disordered" evidence="1">
    <location>
        <begin position="750"/>
        <end position="773"/>
    </location>
</feature>
<feature type="compositionally biased region" description="Polar residues" evidence="1">
    <location>
        <begin position="327"/>
        <end position="336"/>
    </location>
</feature>
<accession>A0ABM0JF05</accession>
<dbReference type="InterPro" id="IPR038822">
    <property type="entry name" value="Vertnin-like"/>
</dbReference>
<evidence type="ECO:0000256" key="1">
    <source>
        <dbReference type="SAM" id="MobiDB-lite"/>
    </source>
</evidence>
<evidence type="ECO:0000313" key="2">
    <source>
        <dbReference type="Proteomes" id="UP000694888"/>
    </source>
</evidence>
<dbReference type="PANTHER" id="PTHR16081:SF0">
    <property type="entry name" value="VERTNIN"/>
    <property type="match status" value="1"/>
</dbReference>
<gene>
    <name evidence="3" type="primary">LOC101861939</name>
</gene>
<feature type="region of interest" description="Disordered" evidence="1">
    <location>
        <begin position="1"/>
        <end position="24"/>
    </location>
</feature>
<evidence type="ECO:0000313" key="3">
    <source>
        <dbReference type="RefSeq" id="XP_005092205.1"/>
    </source>
</evidence>
<feature type="compositionally biased region" description="Basic and acidic residues" evidence="1">
    <location>
        <begin position="350"/>
        <end position="360"/>
    </location>
</feature>
<keyword evidence="2" id="KW-1185">Reference proteome</keyword>
<proteinExistence type="predicted"/>
<dbReference type="Proteomes" id="UP000694888">
    <property type="component" value="Unplaced"/>
</dbReference>
<feature type="region of interest" description="Disordered" evidence="1">
    <location>
        <begin position="327"/>
        <end position="364"/>
    </location>
</feature>
<reference evidence="3" key="1">
    <citation type="submission" date="2025-08" db="UniProtKB">
        <authorList>
            <consortium name="RefSeq"/>
        </authorList>
    </citation>
    <scope>IDENTIFICATION</scope>
</reference>
<organism evidence="2 3">
    <name type="scientific">Aplysia californica</name>
    <name type="common">California sea hare</name>
    <dbReference type="NCBI Taxonomy" id="6500"/>
    <lineage>
        <taxon>Eukaryota</taxon>
        <taxon>Metazoa</taxon>
        <taxon>Spiralia</taxon>
        <taxon>Lophotrochozoa</taxon>
        <taxon>Mollusca</taxon>
        <taxon>Gastropoda</taxon>
        <taxon>Heterobranchia</taxon>
        <taxon>Euthyneura</taxon>
        <taxon>Tectipleura</taxon>
        <taxon>Aplysiida</taxon>
        <taxon>Aplysioidea</taxon>
        <taxon>Aplysiidae</taxon>
        <taxon>Aplysia</taxon>
    </lineage>
</organism>
<feature type="region of interest" description="Disordered" evidence="1">
    <location>
        <begin position="1095"/>
        <end position="1114"/>
    </location>
</feature>
<dbReference type="PANTHER" id="PTHR16081">
    <property type="entry name" value="VERTNIN"/>
    <property type="match status" value="1"/>
</dbReference>